<comment type="caution">
    <text evidence="2">The sequence shown here is derived from an EMBL/GenBank/DDBJ whole genome shotgun (WGS) entry which is preliminary data.</text>
</comment>
<evidence type="ECO:0000313" key="2">
    <source>
        <dbReference type="EMBL" id="GIY61961.1"/>
    </source>
</evidence>
<dbReference type="AlphaFoldDB" id="A0AAV4UVN7"/>
<sequence>MDVQAVTGKFESSRHEYIETSLHTTPTHMHIAEQYKMPNLYFQAAKKDTRHCTSWTITAYNDLHNRQDSHLSHQTRFHQVSGTSTQRQRVSSSSAASSI</sequence>
<evidence type="ECO:0000256" key="1">
    <source>
        <dbReference type="SAM" id="MobiDB-lite"/>
    </source>
</evidence>
<dbReference type="EMBL" id="BPLR01013556">
    <property type="protein sequence ID" value="GIY61961.1"/>
    <property type="molecule type" value="Genomic_DNA"/>
</dbReference>
<feature type="region of interest" description="Disordered" evidence="1">
    <location>
        <begin position="72"/>
        <end position="99"/>
    </location>
</feature>
<proteinExistence type="predicted"/>
<name>A0AAV4UVN7_CAEEX</name>
<dbReference type="Proteomes" id="UP001054945">
    <property type="component" value="Unassembled WGS sequence"/>
</dbReference>
<keyword evidence="3" id="KW-1185">Reference proteome</keyword>
<feature type="compositionally biased region" description="Low complexity" evidence="1">
    <location>
        <begin position="81"/>
        <end position="99"/>
    </location>
</feature>
<organism evidence="2 3">
    <name type="scientific">Caerostris extrusa</name>
    <name type="common">Bark spider</name>
    <name type="synonym">Caerostris bankana</name>
    <dbReference type="NCBI Taxonomy" id="172846"/>
    <lineage>
        <taxon>Eukaryota</taxon>
        <taxon>Metazoa</taxon>
        <taxon>Ecdysozoa</taxon>
        <taxon>Arthropoda</taxon>
        <taxon>Chelicerata</taxon>
        <taxon>Arachnida</taxon>
        <taxon>Araneae</taxon>
        <taxon>Araneomorphae</taxon>
        <taxon>Entelegynae</taxon>
        <taxon>Araneoidea</taxon>
        <taxon>Araneidae</taxon>
        <taxon>Caerostris</taxon>
    </lineage>
</organism>
<evidence type="ECO:0000313" key="3">
    <source>
        <dbReference type="Proteomes" id="UP001054945"/>
    </source>
</evidence>
<gene>
    <name evidence="2" type="ORF">CEXT_433381</name>
</gene>
<protein>
    <submittedName>
        <fullName evidence="2">Uncharacterized protein</fullName>
    </submittedName>
</protein>
<accession>A0AAV4UVN7</accession>
<reference evidence="2 3" key="1">
    <citation type="submission" date="2021-06" db="EMBL/GenBank/DDBJ databases">
        <title>Caerostris extrusa draft genome.</title>
        <authorList>
            <person name="Kono N."/>
            <person name="Arakawa K."/>
        </authorList>
    </citation>
    <scope>NUCLEOTIDE SEQUENCE [LARGE SCALE GENOMIC DNA]</scope>
</reference>